<dbReference type="PANTHER" id="PTHR45348:SF2">
    <property type="entry name" value="ZINC-TYPE ALCOHOL DEHYDROGENASE-LIKE PROTEIN C2E1P3.01"/>
    <property type="match status" value="1"/>
</dbReference>
<dbReference type="PANTHER" id="PTHR45348">
    <property type="entry name" value="HYPOTHETICAL OXIDOREDUCTASE (EUROFUNG)"/>
    <property type="match status" value="1"/>
</dbReference>
<protein>
    <recommendedName>
        <fullName evidence="1">Enoyl reductase (ER) domain-containing protein</fullName>
    </recommendedName>
</protein>
<dbReference type="InterPro" id="IPR036291">
    <property type="entry name" value="NAD(P)-bd_dom_sf"/>
</dbReference>
<reference evidence="2 3" key="1">
    <citation type="submission" date="2013-09" db="EMBL/GenBank/DDBJ databases">
        <title>Genome sequencing of Phaeobacter antarcticus sp. nov. SM1211.</title>
        <authorList>
            <person name="Zhang X.-Y."/>
            <person name="Liu C."/>
            <person name="Chen X.-L."/>
            <person name="Xie B.-B."/>
            <person name="Qin Q.-L."/>
            <person name="Rong J.-C."/>
            <person name="Zhang Y.-Z."/>
        </authorList>
    </citation>
    <scope>NUCLEOTIDE SEQUENCE [LARGE SCALE GENOMIC DNA]</scope>
    <source>
        <strain evidence="2 3">SM1211</strain>
    </source>
</reference>
<comment type="caution">
    <text evidence="2">The sequence shown here is derived from an EMBL/GenBank/DDBJ whole genome shotgun (WGS) entry which is preliminary data.</text>
</comment>
<dbReference type="Pfam" id="PF08240">
    <property type="entry name" value="ADH_N"/>
    <property type="match status" value="1"/>
</dbReference>
<dbReference type="SMART" id="SM00829">
    <property type="entry name" value="PKS_ER"/>
    <property type="match status" value="1"/>
</dbReference>
<dbReference type="Gene3D" id="3.40.50.720">
    <property type="entry name" value="NAD(P)-binding Rossmann-like Domain"/>
    <property type="match status" value="1"/>
</dbReference>
<dbReference type="GO" id="GO:0016651">
    <property type="term" value="F:oxidoreductase activity, acting on NAD(P)H"/>
    <property type="evidence" value="ECO:0007669"/>
    <property type="project" value="InterPro"/>
</dbReference>
<dbReference type="InterPro" id="IPR013149">
    <property type="entry name" value="ADH-like_C"/>
</dbReference>
<evidence type="ECO:0000313" key="2">
    <source>
        <dbReference type="EMBL" id="PIL14335.1"/>
    </source>
</evidence>
<dbReference type="RefSeq" id="WP_099913639.1">
    <property type="nucleotide sequence ID" value="NZ_AWWI01000181.1"/>
</dbReference>
<evidence type="ECO:0000259" key="1">
    <source>
        <dbReference type="SMART" id="SM00829"/>
    </source>
</evidence>
<dbReference type="InterPro" id="IPR020843">
    <property type="entry name" value="ER"/>
</dbReference>
<dbReference type="OrthoDB" id="7355832at2"/>
<feature type="domain" description="Enoyl reductase (ER)" evidence="1">
    <location>
        <begin position="15"/>
        <end position="336"/>
    </location>
</feature>
<dbReference type="SUPFAM" id="SSF51735">
    <property type="entry name" value="NAD(P)-binding Rossmann-fold domains"/>
    <property type="match status" value="1"/>
</dbReference>
<accession>A0A2G8QYG4</accession>
<sequence>MTDTLQMAAWQPAPGAPLSVKAVDETTPGENEIAVRNAALAINPADWILQAQPVGDWMQYPMILGNDVAGEVVAIGPGVTRFAVGDRVLGQAVGCWTNTPAKGGFQTRTILDANLASPIPDGMTYTDACVLPLGIGTAACGLFQTDQLGLNHPRIGAGKTGLAVLVWGGASSVGSCAIQLAVAAGYDVVTTASPKNAEALKALGARVVIDYHRCDVVGAVVAAFDGYNLAGAIFTVGETGPCYDAVSRLKGNRTVTSTLPIPEDKPETVTAKQIFGLTLRDNEVGKAIYEEYLPAALRDGNLKPAPAARIVGDGLDALQAALDTQKAGVSAEKIVVTLR</sequence>
<name>A0A2G8QYG4_9RHOB</name>
<dbReference type="AlphaFoldDB" id="A0A2G8QYG4"/>
<dbReference type="InterPro" id="IPR047122">
    <property type="entry name" value="Trans-enoyl_RdTase-like"/>
</dbReference>
<dbReference type="InterPro" id="IPR011032">
    <property type="entry name" value="GroES-like_sf"/>
</dbReference>
<organism evidence="2 3">
    <name type="scientific">Puniceibacterium antarcticum</name>
    <dbReference type="NCBI Taxonomy" id="1206336"/>
    <lineage>
        <taxon>Bacteria</taxon>
        <taxon>Pseudomonadati</taxon>
        <taxon>Pseudomonadota</taxon>
        <taxon>Alphaproteobacteria</taxon>
        <taxon>Rhodobacterales</taxon>
        <taxon>Paracoccaceae</taxon>
        <taxon>Puniceibacterium</taxon>
    </lineage>
</organism>
<evidence type="ECO:0000313" key="3">
    <source>
        <dbReference type="Proteomes" id="UP000231259"/>
    </source>
</evidence>
<keyword evidence="3" id="KW-1185">Reference proteome</keyword>
<dbReference type="Proteomes" id="UP000231259">
    <property type="component" value="Unassembled WGS sequence"/>
</dbReference>
<dbReference type="SUPFAM" id="SSF50129">
    <property type="entry name" value="GroES-like"/>
    <property type="match status" value="1"/>
</dbReference>
<gene>
    <name evidence="2" type="ORF">P775_26890</name>
</gene>
<dbReference type="CDD" id="cd08249">
    <property type="entry name" value="enoyl_reductase_like"/>
    <property type="match status" value="1"/>
</dbReference>
<dbReference type="Gene3D" id="3.90.180.10">
    <property type="entry name" value="Medium-chain alcohol dehydrogenases, catalytic domain"/>
    <property type="match status" value="1"/>
</dbReference>
<proteinExistence type="predicted"/>
<dbReference type="EMBL" id="AWWI01000181">
    <property type="protein sequence ID" value="PIL14335.1"/>
    <property type="molecule type" value="Genomic_DNA"/>
</dbReference>
<dbReference type="InterPro" id="IPR013154">
    <property type="entry name" value="ADH-like_N"/>
</dbReference>
<dbReference type="Pfam" id="PF00107">
    <property type="entry name" value="ADH_zinc_N"/>
    <property type="match status" value="1"/>
</dbReference>